<evidence type="ECO:0000256" key="4">
    <source>
        <dbReference type="ARBA" id="ARBA00022475"/>
    </source>
</evidence>
<dbReference type="InterPro" id="IPR011130">
    <property type="entry name" value="SecA_preprotein_X-link_dom"/>
</dbReference>
<dbReference type="PROSITE" id="PS51192">
    <property type="entry name" value="HELICASE_ATP_BIND_1"/>
    <property type="match status" value="1"/>
</dbReference>
<evidence type="ECO:0000256" key="12">
    <source>
        <dbReference type="HAMAP-Rule" id="MF_01382"/>
    </source>
</evidence>
<dbReference type="SMART" id="SM00958">
    <property type="entry name" value="SecA_PP_bind"/>
    <property type="match status" value="1"/>
</dbReference>
<dbReference type="HAMAP" id="MF_01382">
    <property type="entry name" value="SecA"/>
    <property type="match status" value="1"/>
</dbReference>
<dbReference type="GO" id="GO:0065002">
    <property type="term" value="P:intracellular protein transmembrane transport"/>
    <property type="evidence" value="ECO:0007669"/>
    <property type="project" value="UniProtKB-UniRule"/>
</dbReference>
<keyword evidence="6 12" id="KW-0547">Nucleotide-binding</keyword>
<dbReference type="Pfam" id="PF21090">
    <property type="entry name" value="P-loop_SecA"/>
    <property type="match status" value="1"/>
</dbReference>
<dbReference type="EMBL" id="CP001634">
    <property type="protein sequence ID" value="ACR80594.1"/>
    <property type="molecule type" value="Genomic_DNA"/>
</dbReference>
<evidence type="ECO:0000256" key="6">
    <source>
        <dbReference type="ARBA" id="ARBA00022741"/>
    </source>
</evidence>
<keyword evidence="7 12" id="KW-0067">ATP-binding</keyword>
<dbReference type="InterPro" id="IPR011116">
    <property type="entry name" value="SecA_Wing/Scaffold"/>
</dbReference>
<dbReference type="CDD" id="cd17928">
    <property type="entry name" value="DEXDc_SecA"/>
    <property type="match status" value="1"/>
</dbReference>
<keyword evidence="4 12" id="KW-1003">Cell membrane</keyword>
<dbReference type="EC" id="7.4.2.8" evidence="12"/>
<dbReference type="GO" id="GO:0043952">
    <property type="term" value="P:protein transport by the Sec complex"/>
    <property type="evidence" value="ECO:0007669"/>
    <property type="project" value="TreeGrafter"/>
</dbReference>
<dbReference type="CDD" id="cd18803">
    <property type="entry name" value="SF2_C_secA"/>
    <property type="match status" value="1"/>
</dbReference>
<feature type="domain" description="Helicase ATP-binding" evidence="15">
    <location>
        <begin position="86"/>
        <end position="244"/>
    </location>
</feature>
<dbReference type="SMART" id="SM00957">
    <property type="entry name" value="SecA_DEAD"/>
    <property type="match status" value="1"/>
</dbReference>
<dbReference type="GO" id="GO:0017038">
    <property type="term" value="P:protein import"/>
    <property type="evidence" value="ECO:0007669"/>
    <property type="project" value="InterPro"/>
</dbReference>
<feature type="domain" description="SecA family profile" evidence="17">
    <location>
        <begin position="1"/>
        <end position="569"/>
    </location>
</feature>
<protein>
    <recommendedName>
        <fullName evidence="12 13">Protein translocase subunit SecA</fullName>
        <ecNumber evidence="12">7.4.2.8</ecNumber>
    </recommendedName>
</protein>
<evidence type="ECO:0000313" key="18">
    <source>
        <dbReference type="EMBL" id="ACR80594.1"/>
    </source>
</evidence>
<dbReference type="Gene3D" id="3.90.1440.10">
    <property type="entry name" value="SecA, preprotein cross-linking domain"/>
    <property type="match status" value="1"/>
</dbReference>
<organism evidence="18 19">
    <name type="scientific">Kosmotoga olearia (strain ATCC BAA-1733 / DSM 21960 / TBF 19.5.1)</name>
    <dbReference type="NCBI Taxonomy" id="521045"/>
    <lineage>
        <taxon>Bacteria</taxon>
        <taxon>Thermotogati</taxon>
        <taxon>Thermotogota</taxon>
        <taxon>Thermotogae</taxon>
        <taxon>Kosmotogales</taxon>
        <taxon>Kosmotogaceae</taxon>
        <taxon>Kosmotoga</taxon>
    </lineage>
</organism>
<keyword evidence="10 12" id="KW-0811">Translocation</keyword>
<dbReference type="AlphaFoldDB" id="C5CGS5"/>
<sequence>MKILGKLFDKNKRTLKRYDSIVKKVNALEKEVREYPAEKFPQKTRELKERIKKGEPLDNLLPEAFALVRESARRTVGMRHFDVQVMGAIALHEGKIAEMKTGEGKTLVATMPLYLNALTGKNVQLATVNDYLARRDAAWMGPVYEYLGLTVGYIQSSMDTSDRKKAYQSDVTYGTANEFGFDYLRDNLVYSLEQKVQRDHYYVIVDEADSILIDEARTPLIISGPAEASSELYRKSAFYARRFVENEDFIVNEKEKTVSLTDKGIEKAERLFGIDNLYDPNNYTYLFHLLNALKARTLFKKDVDYIVSNGEVIIVDEFTGRLLPGRRYSEGLHQAIEAKENVKIKEESITYATITFQNYFKMYEKLAGMTGTAATEEAEFVSIYGCEVVVIPTNKPVLRKDKDDLVFRTVEEKYAAIVEEIEKRYKKGQPVLVGTTSIEKSEYLSSLLRKKGIPHEVLNAKHHEREAEIVAKAGEKGTVTIATNMAGRGTDIKLGEGVKELGGLFVLGTERHESRRIDNQLIGRSGRQGDPGESRFFLSLEDDLIRLFGGEKLKGIMDTLKIEKGEPIEHPLLSRIINSAQKKIEGIHFSIRKRLYELDSVVDKQRSAIYAHRDWLLRGEDIDKHIHEIIEDTVTRRTENWETVPAYEEIKTSFGFLPERILEGVKSCKKPEELTNILIENLKKEYEEKKKAFGDEFPNVLKYLMLRMIDERWRKHLEAIEHLKDSVGLRAYGQKDPVIEFKKESYILFEEMVDSLYDDIVSVLVRLIRIDSEKTREKAQKELQKLNFVHNEFSALKKDGGKRSKEKKHGTHSRRFKVKR</sequence>
<dbReference type="PROSITE" id="PS51194">
    <property type="entry name" value="HELICASE_CTER"/>
    <property type="match status" value="1"/>
</dbReference>
<evidence type="ECO:0000256" key="10">
    <source>
        <dbReference type="ARBA" id="ARBA00023010"/>
    </source>
</evidence>
<reference evidence="18 19" key="2">
    <citation type="journal article" date="2011" name="J. Bacteriol.">
        <title>Genome Sequence of Kosmotoga olearia Strain TBF 19.5.1, a Thermophilic Bacterium with a Wide Growth Temperature Range, Isolated from the Troll B Oil Platform in the North Sea.</title>
        <authorList>
            <person name="Swithers K.S."/>
            <person name="Dipippo J.L."/>
            <person name="Bruce D.C."/>
            <person name="Detter C."/>
            <person name="Tapia R."/>
            <person name="Han S."/>
            <person name="Goodwin L.A."/>
            <person name="Han J."/>
            <person name="Woyke T."/>
            <person name="Pitluck S."/>
            <person name="Pennacchio L."/>
            <person name="Nolan M."/>
            <person name="Mikhailova N."/>
            <person name="Land M.L."/>
            <person name="Nesbo C.L."/>
            <person name="Gogarten J.P."/>
            <person name="Noll K.M."/>
        </authorList>
    </citation>
    <scope>NUCLEOTIDE SEQUENCE [LARGE SCALE GENOMIC DNA]</scope>
    <source>
        <strain evidence="19">ATCC BAA-1733 / DSM 21960 / TBF 19.5.1</strain>
    </source>
</reference>
<dbReference type="InterPro" id="IPR014018">
    <property type="entry name" value="SecA_motor_DEAD"/>
</dbReference>
<dbReference type="GO" id="GO:0005829">
    <property type="term" value="C:cytosol"/>
    <property type="evidence" value="ECO:0007669"/>
    <property type="project" value="TreeGrafter"/>
</dbReference>
<dbReference type="NCBIfam" id="NF009538">
    <property type="entry name" value="PRK12904.1"/>
    <property type="match status" value="1"/>
</dbReference>
<dbReference type="Pfam" id="PF01043">
    <property type="entry name" value="SecA_PP_bind"/>
    <property type="match status" value="1"/>
</dbReference>
<dbReference type="eggNOG" id="COG0653">
    <property type="taxonomic scope" value="Bacteria"/>
</dbReference>
<comment type="subcellular location">
    <subcellularLocation>
        <location evidence="12">Cell inner membrane</location>
        <topology evidence="12">Peripheral membrane protein</topology>
        <orientation evidence="12">Cytoplasmic side</orientation>
    </subcellularLocation>
    <subcellularLocation>
        <location evidence="12">Cytoplasm</location>
    </subcellularLocation>
    <subcellularLocation>
        <location evidence="1">Membrane</location>
        <topology evidence="1">Peripheral membrane protein</topology>
    </subcellularLocation>
    <text evidence="12">Distribution is 50-50.</text>
</comment>
<comment type="similarity">
    <text evidence="2 12 13">Belongs to the SecA family.</text>
</comment>
<evidence type="ECO:0000256" key="9">
    <source>
        <dbReference type="ARBA" id="ARBA00022967"/>
    </source>
</evidence>
<comment type="function">
    <text evidence="12">Part of the Sec protein translocase complex. Interacts with the SecYEG preprotein conducting channel. Has a central role in coupling the hydrolysis of ATP to the transfer of proteins into and across the cell membrane, serving as an ATP-driven molecular motor driving the stepwise translocation of polypeptide chains across the membrane.</text>
</comment>
<feature type="domain" description="Helicase C-terminal" evidence="16">
    <location>
        <begin position="409"/>
        <end position="576"/>
    </location>
</feature>
<evidence type="ECO:0000256" key="7">
    <source>
        <dbReference type="ARBA" id="ARBA00022840"/>
    </source>
</evidence>
<evidence type="ECO:0000256" key="1">
    <source>
        <dbReference type="ARBA" id="ARBA00004170"/>
    </source>
</evidence>
<comment type="catalytic activity">
    <reaction evidence="12">
        <text>ATP + H2O + cellular proteinSide 1 = ADP + phosphate + cellular proteinSide 2.</text>
        <dbReference type="EC" id="7.4.2.8"/>
    </reaction>
</comment>
<proteinExistence type="inferred from homology"/>
<keyword evidence="5 12" id="KW-0963">Cytoplasm</keyword>
<dbReference type="HOGENOM" id="CLU_005314_3_0_0"/>
<dbReference type="KEGG" id="kol:Kole_1913"/>
<dbReference type="PROSITE" id="PS01312">
    <property type="entry name" value="SECA"/>
    <property type="match status" value="1"/>
</dbReference>
<dbReference type="PANTHER" id="PTHR30612">
    <property type="entry name" value="SECA INNER MEMBRANE COMPONENT OF SEC PROTEIN SECRETION SYSTEM"/>
    <property type="match status" value="1"/>
</dbReference>
<dbReference type="SUPFAM" id="SSF52540">
    <property type="entry name" value="P-loop containing nucleoside triphosphate hydrolases"/>
    <property type="match status" value="2"/>
</dbReference>
<evidence type="ECO:0000259" key="16">
    <source>
        <dbReference type="PROSITE" id="PS51194"/>
    </source>
</evidence>
<keyword evidence="19" id="KW-1185">Reference proteome</keyword>
<accession>C5CGS5</accession>
<feature type="binding site" evidence="12">
    <location>
        <begin position="102"/>
        <end position="106"/>
    </location>
    <ligand>
        <name>ATP</name>
        <dbReference type="ChEBI" id="CHEBI:30616"/>
    </ligand>
</feature>
<feature type="compositionally biased region" description="Basic residues" evidence="14">
    <location>
        <begin position="804"/>
        <end position="820"/>
    </location>
</feature>
<dbReference type="GO" id="GO:0006605">
    <property type="term" value="P:protein targeting"/>
    <property type="evidence" value="ECO:0007669"/>
    <property type="project" value="UniProtKB-UniRule"/>
</dbReference>
<feature type="region of interest" description="Disordered" evidence="14">
    <location>
        <begin position="797"/>
        <end position="820"/>
    </location>
</feature>
<dbReference type="NCBIfam" id="NF006630">
    <property type="entry name" value="PRK09200.1"/>
    <property type="match status" value="1"/>
</dbReference>
<evidence type="ECO:0000256" key="2">
    <source>
        <dbReference type="ARBA" id="ARBA00007650"/>
    </source>
</evidence>
<name>C5CGS5_KOSOT</name>
<keyword evidence="3 12" id="KW-0813">Transport</keyword>
<keyword evidence="11 12" id="KW-0472">Membrane</keyword>
<dbReference type="STRING" id="521045.Kole_1913"/>
<dbReference type="OrthoDB" id="9805579at2"/>
<dbReference type="FunFam" id="3.40.50.300:FF:000429">
    <property type="entry name" value="Preprotein translocase subunit SecA"/>
    <property type="match status" value="1"/>
</dbReference>
<dbReference type="GO" id="GO:0008564">
    <property type="term" value="F:protein-exporting ATPase activity"/>
    <property type="evidence" value="ECO:0007669"/>
    <property type="project" value="UniProtKB-EC"/>
</dbReference>
<dbReference type="InterPro" id="IPR036670">
    <property type="entry name" value="SecA_X-link_sf"/>
</dbReference>
<gene>
    <name evidence="12" type="primary">secA</name>
    <name evidence="18" type="ordered locus">Kole_1913</name>
</gene>
<dbReference type="SUPFAM" id="SSF81767">
    <property type="entry name" value="Pre-protein crosslinking domain of SecA"/>
    <property type="match status" value="1"/>
</dbReference>
<dbReference type="SUPFAM" id="SSF81886">
    <property type="entry name" value="Helical scaffold and wing domains of SecA"/>
    <property type="match status" value="1"/>
</dbReference>
<feature type="binding site" evidence="12">
    <location>
        <position position="84"/>
    </location>
    <ligand>
        <name>ATP</name>
        <dbReference type="ChEBI" id="CHEBI:30616"/>
    </ligand>
</feature>
<dbReference type="Pfam" id="PF07516">
    <property type="entry name" value="SecA_SW"/>
    <property type="match status" value="1"/>
</dbReference>
<dbReference type="InterPro" id="IPR044722">
    <property type="entry name" value="SecA_SF2_C"/>
</dbReference>
<dbReference type="GO" id="GO:0031522">
    <property type="term" value="C:cell envelope Sec protein transport complex"/>
    <property type="evidence" value="ECO:0007669"/>
    <property type="project" value="TreeGrafter"/>
</dbReference>
<dbReference type="InterPro" id="IPR036266">
    <property type="entry name" value="SecA_Wing/Scaffold_sf"/>
</dbReference>
<dbReference type="InterPro" id="IPR000185">
    <property type="entry name" value="SecA"/>
</dbReference>
<dbReference type="Gene3D" id="3.40.50.300">
    <property type="entry name" value="P-loop containing nucleotide triphosphate hydrolases"/>
    <property type="match status" value="2"/>
</dbReference>
<dbReference type="InterPro" id="IPR014001">
    <property type="entry name" value="Helicase_ATP-bd"/>
</dbReference>
<comment type="subunit">
    <text evidence="12">Monomer and homodimer. Part of the essential Sec protein translocation apparatus which comprises SecA, SecYEG and auxiliary proteins SecDF. Other proteins may also be involved.</text>
</comment>
<evidence type="ECO:0000256" key="5">
    <source>
        <dbReference type="ARBA" id="ARBA00022490"/>
    </source>
</evidence>
<dbReference type="PANTHER" id="PTHR30612:SF0">
    <property type="entry name" value="CHLOROPLAST PROTEIN-TRANSPORTING ATPASE"/>
    <property type="match status" value="1"/>
</dbReference>
<keyword evidence="8 12" id="KW-0653">Protein transport</keyword>
<dbReference type="Pfam" id="PF07517">
    <property type="entry name" value="SecA_DEAD"/>
    <property type="match status" value="1"/>
</dbReference>
<evidence type="ECO:0000256" key="13">
    <source>
        <dbReference type="RuleBase" id="RU003874"/>
    </source>
</evidence>
<dbReference type="InterPro" id="IPR011115">
    <property type="entry name" value="SecA_DEAD"/>
</dbReference>
<evidence type="ECO:0000256" key="3">
    <source>
        <dbReference type="ARBA" id="ARBA00022448"/>
    </source>
</evidence>
<dbReference type="InterPro" id="IPR027417">
    <property type="entry name" value="P-loop_NTPase"/>
</dbReference>
<dbReference type="Gene3D" id="1.10.3060.10">
    <property type="entry name" value="Helical scaffold and wing domains of SecA"/>
    <property type="match status" value="1"/>
</dbReference>
<keyword evidence="12" id="KW-0997">Cell inner membrane</keyword>
<evidence type="ECO:0000259" key="17">
    <source>
        <dbReference type="PROSITE" id="PS51196"/>
    </source>
</evidence>
<dbReference type="NCBIfam" id="TIGR00963">
    <property type="entry name" value="secA"/>
    <property type="match status" value="1"/>
</dbReference>
<reference evidence="18 19" key="1">
    <citation type="submission" date="2009-06" db="EMBL/GenBank/DDBJ databases">
        <title>Complete sequence of Thermotogales bacterium TBF 19.5.1.</title>
        <authorList>
            <consortium name="US DOE Joint Genome Institute"/>
            <person name="Lucas S."/>
            <person name="Copeland A."/>
            <person name="Lapidus A."/>
            <person name="Glavina del Rio T."/>
            <person name="Tice H."/>
            <person name="Bruce D."/>
            <person name="Goodwin L."/>
            <person name="Pitluck S."/>
            <person name="Chertkov O."/>
            <person name="Brettin T."/>
            <person name="Detter J.C."/>
            <person name="Han C."/>
            <person name="Schmutz J."/>
            <person name="Larimer F."/>
            <person name="Land M."/>
            <person name="Hauser L."/>
            <person name="Kyrpides N."/>
            <person name="Ovchinnikova G."/>
            <person name="Noll K."/>
        </authorList>
    </citation>
    <scope>NUCLEOTIDE SEQUENCE [LARGE SCALE GENOMIC DNA]</scope>
    <source>
        <strain evidence="19">ATCC BAA-1733 / DSM 21960 / TBF 19.5.1</strain>
    </source>
</reference>
<evidence type="ECO:0000259" key="15">
    <source>
        <dbReference type="PROSITE" id="PS51192"/>
    </source>
</evidence>
<dbReference type="FunFam" id="3.90.1440.10:FF:000002">
    <property type="entry name" value="Protein translocase subunit SecA"/>
    <property type="match status" value="1"/>
</dbReference>
<evidence type="ECO:0000313" key="19">
    <source>
        <dbReference type="Proteomes" id="UP000002382"/>
    </source>
</evidence>
<evidence type="ECO:0000256" key="11">
    <source>
        <dbReference type="ARBA" id="ARBA00023136"/>
    </source>
</evidence>
<dbReference type="PROSITE" id="PS51196">
    <property type="entry name" value="SECA_MOTOR_DEAD"/>
    <property type="match status" value="1"/>
</dbReference>
<feature type="binding site" evidence="12">
    <location>
        <position position="491"/>
    </location>
    <ligand>
        <name>ATP</name>
        <dbReference type="ChEBI" id="CHEBI:30616"/>
    </ligand>
</feature>
<dbReference type="GO" id="GO:0005886">
    <property type="term" value="C:plasma membrane"/>
    <property type="evidence" value="ECO:0007669"/>
    <property type="project" value="UniProtKB-SubCell"/>
</dbReference>
<dbReference type="Proteomes" id="UP000002382">
    <property type="component" value="Chromosome"/>
</dbReference>
<evidence type="ECO:0000256" key="14">
    <source>
        <dbReference type="SAM" id="MobiDB-lite"/>
    </source>
</evidence>
<dbReference type="InterPro" id="IPR020937">
    <property type="entry name" value="SecA_CS"/>
</dbReference>
<dbReference type="InterPro" id="IPR001650">
    <property type="entry name" value="Helicase_C-like"/>
</dbReference>
<dbReference type="GO" id="GO:0005524">
    <property type="term" value="F:ATP binding"/>
    <property type="evidence" value="ECO:0007669"/>
    <property type="project" value="UniProtKB-UniRule"/>
</dbReference>
<dbReference type="RefSeq" id="WP_015869237.1">
    <property type="nucleotide sequence ID" value="NC_012785.1"/>
</dbReference>
<keyword evidence="9 12" id="KW-1278">Translocase</keyword>
<dbReference type="PRINTS" id="PR00906">
    <property type="entry name" value="SECA"/>
</dbReference>
<evidence type="ECO:0000256" key="8">
    <source>
        <dbReference type="ARBA" id="ARBA00022927"/>
    </source>
</evidence>